<organism evidence="2 3">
    <name type="scientific">Xanthomonas translucens pv. translucens DSM 18974</name>
    <dbReference type="NCBI Taxonomy" id="1261556"/>
    <lineage>
        <taxon>Bacteria</taxon>
        <taxon>Pseudomonadati</taxon>
        <taxon>Pseudomonadota</taxon>
        <taxon>Gammaproteobacteria</taxon>
        <taxon>Lysobacterales</taxon>
        <taxon>Lysobacteraceae</taxon>
        <taxon>Xanthomonas</taxon>
        <taxon>Xanthomonas translucens group</taxon>
    </lineage>
</organism>
<dbReference type="EMBL" id="LT604072">
    <property type="protein sequence ID" value="SCB04790.1"/>
    <property type="molecule type" value="Genomic_DNA"/>
</dbReference>
<keyword evidence="1" id="KW-1133">Transmembrane helix</keyword>
<protein>
    <submittedName>
        <fullName evidence="2">Hypothetical membrane protein</fullName>
    </submittedName>
</protein>
<dbReference type="AlphaFoldDB" id="A0A1C3TNY9"/>
<dbReference type="Proteomes" id="UP000093071">
    <property type="component" value="Chromosome I"/>
</dbReference>
<accession>A0A1C3TNY9</accession>
<dbReference type="RefSeq" id="WP_003474375.1">
    <property type="nucleotide sequence ID" value="NZ_LT604072.1"/>
</dbReference>
<sequence>MSRSIALRTLGADAANAAIDAAAAPRSRYTRLRRCSLWLLFAAFYLLQWLRLLAALLAAG</sequence>
<gene>
    <name evidence="2" type="ORF">BN444_00286</name>
</gene>
<keyword evidence="1" id="KW-0812">Transmembrane</keyword>
<evidence type="ECO:0000313" key="3">
    <source>
        <dbReference type="Proteomes" id="UP000093071"/>
    </source>
</evidence>
<keyword evidence="1" id="KW-0472">Membrane</keyword>
<evidence type="ECO:0000313" key="2">
    <source>
        <dbReference type="EMBL" id="SCB04790.1"/>
    </source>
</evidence>
<name>A0A1C3TNY9_XANCT</name>
<evidence type="ECO:0000256" key="1">
    <source>
        <dbReference type="SAM" id="Phobius"/>
    </source>
</evidence>
<reference evidence="3" key="1">
    <citation type="submission" date="2016-07" db="EMBL/GenBank/DDBJ databases">
        <authorList>
            <person name="Jaenicke Sebastian"/>
        </authorList>
    </citation>
    <scope>NUCLEOTIDE SEQUENCE [LARGE SCALE GENOMIC DNA]</scope>
</reference>
<feature type="transmembrane region" description="Helical" evidence="1">
    <location>
        <begin position="37"/>
        <end position="59"/>
    </location>
</feature>
<proteinExistence type="predicted"/>
<dbReference type="PATRIC" id="fig|1261556.5.peg.2131"/>